<dbReference type="GO" id="GO:0016747">
    <property type="term" value="F:acyltransferase activity, transferring groups other than amino-acyl groups"/>
    <property type="evidence" value="ECO:0007669"/>
    <property type="project" value="InterPro"/>
</dbReference>
<dbReference type="CDD" id="cd04301">
    <property type="entry name" value="NAT_SF"/>
    <property type="match status" value="1"/>
</dbReference>
<dbReference type="PROSITE" id="PS51186">
    <property type="entry name" value="GNAT"/>
    <property type="match status" value="1"/>
</dbReference>
<keyword evidence="2" id="KW-0012">Acyltransferase</keyword>
<dbReference type="PANTHER" id="PTHR43420:SF12">
    <property type="entry name" value="N-ACETYLTRANSFERASE DOMAIN-CONTAINING PROTEIN"/>
    <property type="match status" value="1"/>
</dbReference>
<feature type="domain" description="N-acetyltransferase" evidence="3">
    <location>
        <begin position="159"/>
        <end position="288"/>
    </location>
</feature>
<comment type="caution">
    <text evidence="4">The sequence shown here is derived from an EMBL/GenBank/DDBJ whole genome shotgun (WGS) entry which is preliminary data.</text>
</comment>
<keyword evidence="5" id="KW-1185">Reference proteome</keyword>
<dbReference type="PANTHER" id="PTHR43420">
    <property type="entry name" value="ACETYLTRANSFERASE"/>
    <property type="match status" value="1"/>
</dbReference>
<sequence>MFKCINLNKDNIIKLKELNKNSKNFNLLNEDFFILYNNYSFIQRLFLKKRVKLLYKRDECIGYIWANTIKNRCHINALDIIKTDNLNEIGNYLIKSIGENLIIEYDCEHNGYNYNILEALGFRKGRGILELYLNLEKFSNHIKTPEHVNFENPIINKHEKIRCYIQNEVFKSNDRVPLTKEDIYFDESQNYYVKDASFFIKKDDEYIGYGQVILENNIPFIVNFGILSNFRKEGYGKVLLNHILNKLKIKGFKKVMIRVSSENEIALNLYKSLGFLLYKEKHVFIINT</sequence>
<evidence type="ECO:0000259" key="3">
    <source>
        <dbReference type="PROSITE" id="PS51186"/>
    </source>
</evidence>
<dbReference type="EMBL" id="PEIK01000002">
    <property type="protein sequence ID" value="PIH05694.1"/>
    <property type="molecule type" value="Genomic_DNA"/>
</dbReference>
<dbReference type="Pfam" id="PF00583">
    <property type="entry name" value="Acetyltransf_1"/>
    <property type="match status" value="1"/>
</dbReference>
<gene>
    <name evidence="4" type="ORF">CS538_04175</name>
</gene>
<dbReference type="SUPFAM" id="SSF55729">
    <property type="entry name" value="Acyl-CoA N-acyltransferases (Nat)"/>
    <property type="match status" value="1"/>
</dbReference>
<evidence type="ECO:0000256" key="2">
    <source>
        <dbReference type="ARBA" id="ARBA00023315"/>
    </source>
</evidence>
<name>A0A2G7HKS9_9CLOT</name>
<dbReference type="Gene3D" id="3.40.630.30">
    <property type="match status" value="1"/>
</dbReference>
<dbReference type="InterPro" id="IPR050680">
    <property type="entry name" value="YpeA/RimI_acetyltransf"/>
</dbReference>
<keyword evidence="1 4" id="KW-0808">Transferase</keyword>
<dbReference type="RefSeq" id="WP_099838214.1">
    <property type="nucleotide sequence ID" value="NZ_PEIK01000002.1"/>
</dbReference>
<dbReference type="AlphaFoldDB" id="A0A2G7HKS9"/>
<dbReference type="Proteomes" id="UP000231322">
    <property type="component" value="Unassembled WGS sequence"/>
</dbReference>
<evidence type="ECO:0000256" key="1">
    <source>
        <dbReference type="ARBA" id="ARBA00022679"/>
    </source>
</evidence>
<accession>A0A2G7HKS9</accession>
<evidence type="ECO:0000313" key="4">
    <source>
        <dbReference type="EMBL" id="PIH05694.1"/>
    </source>
</evidence>
<dbReference type="InterPro" id="IPR000182">
    <property type="entry name" value="GNAT_dom"/>
</dbReference>
<proteinExistence type="predicted"/>
<organism evidence="4 5">
    <name type="scientific">Clostridium combesii</name>
    <dbReference type="NCBI Taxonomy" id="39481"/>
    <lineage>
        <taxon>Bacteria</taxon>
        <taxon>Bacillati</taxon>
        <taxon>Bacillota</taxon>
        <taxon>Clostridia</taxon>
        <taxon>Eubacteriales</taxon>
        <taxon>Clostridiaceae</taxon>
        <taxon>Clostridium</taxon>
    </lineage>
</organism>
<reference evidence="4 5" key="1">
    <citation type="submission" date="2017-10" db="EMBL/GenBank/DDBJ databases">
        <title>Reclassification of Eubacterium combesii and discrepancies in the nomenclature of botulinum neurotoxin producing clostridia. Request for an Opinion.</title>
        <authorList>
            <person name="Dobritsa A.P."/>
            <person name="Kutumbaka K.K."/>
            <person name="Samadpour M."/>
        </authorList>
    </citation>
    <scope>NUCLEOTIDE SEQUENCE [LARGE SCALE GENOMIC DNA]</scope>
    <source>
        <strain evidence="4 5">DSM 20696</strain>
    </source>
</reference>
<dbReference type="InterPro" id="IPR016181">
    <property type="entry name" value="Acyl_CoA_acyltransferase"/>
</dbReference>
<protein>
    <submittedName>
        <fullName evidence="4">GNAT family N-acetyltransferase</fullName>
    </submittedName>
</protein>
<evidence type="ECO:0000313" key="5">
    <source>
        <dbReference type="Proteomes" id="UP000231322"/>
    </source>
</evidence>